<evidence type="ECO:0000313" key="1">
    <source>
        <dbReference type="EMBL" id="MFC3292430.1"/>
    </source>
</evidence>
<dbReference type="EMBL" id="JBHRUH010000015">
    <property type="protein sequence ID" value="MFC3292430.1"/>
    <property type="molecule type" value="Genomic_DNA"/>
</dbReference>
<dbReference type="Gene3D" id="1.20.1260.10">
    <property type="match status" value="1"/>
</dbReference>
<sequence length="165" mass="19063">MQRIYNMTTTVSLLPEELLVAAYAHETREEERYRMLALRFLPFDAVASRLLQMLADESEQRLEALLCVAERLECAEFPVRPDMGGTVVKERHFFIVNERMAVQMLAQTLVDEHRSLSFYRQLADANATPQIHKLLAGFIQQKQAQIRVLEESQNHELVSGVRYIA</sequence>
<keyword evidence="2" id="KW-1185">Reference proteome</keyword>
<proteinExistence type="predicted"/>
<reference evidence="2" key="1">
    <citation type="journal article" date="2019" name="Int. J. Syst. Evol. Microbiol.">
        <title>The Global Catalogue of Microorganisms (GCM) 10K type strain sequencing project: providing services to taxonomists for standard genome sequencing and annotation.</title>
        <authorList>
            <consortium name="The Broad Institute Genomics Platform"/>
            <consortium name="The Broad Institute Genome Sequencing Center for Infectious Disease"/>
            <person name="Wu L."/>
            <person name="Ma J."/>
        </authorList>
    </citation>
    <scope>NUCLEOTIDE SEQUENCE [LARGE SCALE GENOMIC DNA]</scope>
    <source>
        <strain evidence="2">KCTC 12847</strain>
    </source>
</reference>
<dbReference type="Proteomes" id="UP001595640">
    <property type="component" value="Unassembled WGS sequence"/>
</dbReference>
<dbReference type="SUPFAM" id="SSF47240">
    <property type="entry name" value="Ferritin-like"/>
    <property type="match status" value="1"/>
</dbReference>
<dbReference type="InterPro" id="IPR009078">
    <property type="entry name" value="Ferritin-like_SF"/>
</dbReference>
<evidence type="ECO:0008006" key="3">
    <source>
        <dbReference type="Google" id="ProtNLM"/>
    </source>
</evidence>
<protein>
    <recommendedName>
        <fullName evidence="3">DUF892 family protein</fullName>
    </recommendedName>
</protein>
<comment type="caution">
    <text evidence="1">The sequence shown here is derived from an EMBL/GenBank/DDBJ whole genome shotgun (WGS) entry which is preliminary data.</text>
</comment>
<name>A0ABV7M1Q5_9GAMM</name>
<evidence type="ECO:0000313" key="2">
    <source>
        <dbReference type="Proteomes" id="UP001595640"/>
    </source>
</evidence>
<organism evidence="1 2">
    <name type="scientific">Modicisalibacter luteus</name>
    <dbReference type="NCBI Taxonomy" id="453962"/>
    <lineage>
        <taxon>Bacteria</taxon>
        <taxon>Pseudomonadati</taxon>
        <taxon>Pseudomonadota</taxon>
        <taxon>Gammaproteobacteria</taxon>
        <taxon>Oceanospirillales</taxon>
        <taxon>Halomonadaceae</taxon>
        <taxon>Modicisalibacter</taxon>
    </lineage>
</organism>
<accession>A0ABV7M1Q5</accession>
<dbReference type="RefSeq" id="WP_019018040.1">
    <property type="nucleotide sequence ID" value="NZ_BMXD01000002.1"/>
</dbReference>
<dbReference type="InterPro" id="IPR012347">
    <property type="entry name" value="Ferritin-like"/>
</dbReference>
<gene>
    <name evidence="1" type="ORF">ACFOEI_10140</name>
</gene>